<evidence type="ECO:0000256" key="2">
    <source>
        <dbReference type="ARBA" id="ARBA00022801"/>
    </source>
</evidence>
<comment type="caution">
    <text evidence="4">Lacks conserved residue(s) required for the propagation of feature annotation.</text>
</comment>
<dbReference type="GO" id="GO:0036221">
    <property type="term" value="F:UTP diphosphatase activity"/>
    <property type="evidence" value="ECO:0007669"/>
    <property type="project" value="RHEA"/>
</dbReference>
<dbReference type="NCBIfam" id="TIGR00172">
    <property type="entry name" value="maf"/>
    <property type="match status" value="1"/>
</dbReference>
<proteinExistence type="inferred from homology"/>
<dbReference type="InterPro" id="IPR029001">
    <property type="entry name" value="ITPase-like_fam"/>
</dbReference>
<comment type="catalytic activity">
    <reaction evidence="4">
        <text>dTTP + H2O = dTMP + diphosphate + H(+)</text>
        <dbReference type="Rhea" id="RHEA:28534"/>
        <dbReference type="ChEBI" id="CHEBI:15377"/>
        <dbReference type="ChEBI" id="CHEBI:15378"/>
        <dbReference type="ChEBI" id="CHEBI:33019"/>
        <dbReference type="ChEBI" id="CHEBI:37568"/>
        <dbReference type="ChEBI" id="CHEBI:63528"/>
        <dbReference type="EC" id="3.6.1.9"/>
    </reaction>
</comment>
<gene>
    <name evidence="5" type="ORF">EDC25_102131</name>
</gene>
<dbReference type="SUPFAM" id="SSF52972">
    <property type="entry name" value="ITPase-like"/>
    <property type="match status" value="1"/>
</dbReference>
<dbReference type="Proteomes" id="UP000294599">
    <property type="component" value="Unassembled WGS sequence"/>
</dbReference>
<dbReference type="HAMAP" id="MF_00528">
    <property type="entry name" value="Maf"/>
    <property type="match status" value="1"/>
</dbReference>
<comment type="cofactor">
    <cofactor evidence="1 4">
        <name>a divalent metal cation</name>
        <dbReference type="ChEBI" id="CHEBI:60240"/>
    </cofactor>
</comment>
<accession>A0A4V3UU18</accession>
<evidence type="ECO:0000256" key="4">
    <source>
        <dbReference type="HAMAP-Rule" id="MF_00528"/>
    </source>
</evidence>
<dbReference type="RefSeq" id="WP_123522060.1">
    <property type="nucleotide sequence ID" value="NZ_JBHLWF010000013.1"/>
</dbReference>
<dbReference type="PIRSF" id="PIRSF006305">
    <property type="entry name" value="Maf"/>
    <property type="match status" value="1"/>
</dbReference>
<protein>
    <recommendedName>
        <fullName evidence="4">dTTP/UTP pyrophosphatase</fullName>
        <shortName evidence="4">dTTPase/UTPase</shortName>
        <ecNumber evidence="4">3.6.1.9</ecNumber>
    </recommendedName>
    <alternativeName>
        <fullName evidence="4">Nucleoside triphosphate pyrophosphatase</fullName>
    </alternativeName>
    <alternativeName>
        <fullName evidence="4">Nucleotide pyrophosphatase</fullName>
        <shortName evidence="4">Nucleotide PPase</shortName>
    </alternativeName>
</protein>
<dbReference type="EC" id="3.6.1.9" evidence="4"/>
<comment type="catalytic activity">
    <reaction evidence="4">
        <text>UTP + H2O = UMP + diphosphate + H(+)</text>
        <dbReference type="Rhea" id="RHEA:29395"/>
        <dbReference type="ChEBI" id="CHEBI:15377"/>
        <dbReference type="ChEBI" id="CHEBI:15378"/>
        <dbReference type="ChEBI" id="CHEBI:33019"/>
        <dbReference type="ChEBI" id="CHEBI:46398"/>
        <dbReference type="ChEBI" id="CHEBI:57865"/>
        <dbReference type="EC" id="3.6.1.9"/>
    </reaction>
</comment>
<evidence type="ECO:0000313" key="5">
    <source>
        <dbReference type="EMBL" id="TCT00766.1"/>
    </source>
</evidence>
<name>A0A4V3UU18_9GAMM</name>
<feature type="active site" description="Proton acceptor" evidence="4">
    <location>
        <position position="75"/>
    </location>
</feature>
<organism evidence="5 6">
    <name type="scientific">Pseudofulvimonas gallinarii</name>
    <dbReference type="NCBI Taxonomy" id="634155"/>
    <lineage>
        <taxon>Bacteria</taxon>
        <taxon>Pseudomonadati</taxon>
        <taxon>Pseudomonadota</taxon>
        <taxon>Gammaproteobacteria</taxon>
        <taxon>Lysobacterales</taxon>
        <taxon>Rhodanobacteraceae</taxon>
        <taxon>Pseudofulvimonas</taxon>
    </lineage>
</organism>
<evidence type="ECO:0000256" key="3">
    <source>
        <dbReference type="ARBA" id="ARBA00023080"/>
    </source>
</evidence>
<keyword evidence="2 4" id="KW-0378">Hydrolase</keyword>
<dbReference type="Gene3D" id="3.90.950.10">
    <property type="match status" value="1"/>
</dbReference>
<sequence>MAPILYLASKSPRRRQLLGQLGVDFEVLDVDIPEAPEPGESPVAYVERLARAKAAAGRAALAVGAGGDGWVLGSDTEVVLDGEIFGKPVDEAGAAAMLSRLAGREHEVLTGVCLAGPPAAGPPTSLVCTTRVRFDALDEAAIRVYVATGEPFGKAGAYAIQGRAAAFTSHLSGSYSGVMGLPLFETARLLRAAGFAV</sequence>
<evidence type="ECO:0000256" key="1">
    <source>
        <dbReference type="ARBA" id="ARBA00001968"/>
    </source>
</evidence>
<reference evidence="5 6" key="1">
    <citation type="submission" date="2019-03" db="EMBL/GenBank/DDBJ databases">
        <title>Genomic Encyclopedia of Type Strains, Phase IV (KMG-IV): sequencing the most valuable type-strain genomes for metagenomic binning, comparative biology and taxonomic classification.</title>
        <authorList>
            <person name="Goeker M."/>
        </authorList>
    </citation>
    <scope>NUCLEOTIDE SEQUENCE [LARGE SCALE GENOMIC DNA]</scope>
    <source>
        <strain evidence="5 6">DSM 21944</strain>
    </source>
</reference>
<dbReference type="InterPro" id="IPR003697">
    <property type="entry name" value="Maf-like"/>
</dbReference>
<dbReference type="CDD" id="cd00555">
    <property type="entry name" value="Maf"/>
    <property type="match status" value="1"/>
</dbReference>
<feature type="site" description="Important for substrate specificity" evidence="4">
    <location>
        <position position="76"/>
    </location>
</feature>
<feature type="site" description="Important for substrate specificity" evidence="4">
    <location>
        <position position="161"/>
    </location>
</feature>
<dbReference type="OrthoDB" id="9807767at2"/>
<comment type="function">
    <text evidence="4">Nucleoside triphosphate pyrophosphatase that hydrolyzes dTTP and UTP. May have a dual role in cell division arrest and in preventing the incorporation of modified nucleotides into cellular nucleic acids.</text>
</comment>
<dbReference type="GO" id="GO:0009117">
    <property type="term" value="P:nucleotide metabolic process"/>
    <property type="evidence" value="ECO:0007669"/>
    <property type="project" value="UniProtKB-KW"/>
</dbReference>
<dbReference type="Pfam" id="PF02545">
    <property type="entry name" value="Maf"/>
    <property type="match status" value="1"/>
</dbReference>
<comment type="similarity">
    <text evidence="4">Belongs to the Maf family. YhdE subfamily.</text>
</comment>
<dbReference type="PANTHER" id="PTHR43213:SF5">
    <property type="entry name" value="BIFUNCTIONAL DTTP_UTP PYROPHOSPHATASE_METHYLTRANSFERASE PROTEIN-RELATED"/>
    <property type="match status" value="1"/>
</dbReference>
<comment type="caution">
    <text evidence="5">The sequence shown here is derived from an EMBL/GenBank/DDBJ whole genome shotgun (WGS) entry which is preliminary data.</text>
</comment>
<dbReference type="EMBL" id="SMAF01000002">
    <property type="protein sequence ID" value="TCT00766.1"/>
    <property type="molecule type" value="Genomic_DNA"/>
</dbReference>
<keyword evidence="6" id="KW-1185">Reference proteome</keyword>
<dbReference type="GO" id="GO:0036218">
    <property type="term" value="F:dTTP diphosphatase activity"/>
    <property type="evidence" value="ECO:0007669"/>
    <property type="project" value="RHEA"/>
</dbReference>
<feature type="site" description="Important for substrate specificity" evidence="4">
    <location>
        <position position="13"/>
    </location>
</feature>
<dbReference type="PANTHER" id="PTHR43213">
    <property type="entry name" value="BIFUNCTIONAL DTTP/UTP PYROPHOSPHATASE/METHYLTRANSFERASE PROTEIN-RELATED"/>
    <property type="match status" value="1"/>
</dbReference>
<evidence type="ECO:0000313" key="6">
    <source>
        <dbReference type="Proteomes" id="UP000294599"/>
    </source>
</evidence>
<dbReference type="GO" id="GO:0005737">
    <property type="term" value="C:cytoplasm"/>
    <property type="evidence" value="ECO:0007669"/>
    <property type="project" value="UniProtKB-SubCell"/>
</dbReference>
<comment type="subcellular location">
    <subcellularLocation>
        <location evidence="4">Cytoplasm</location>
    </subcellularLocation>
</comment>
<dbReference type="AlphaFoldDB" id="A0A4V3UU18"/>
<keyword evidence="3 4" id="KW-0546">Nucleotide metabolism</keyword>
<keyword evidence="4" id="KW-0963">Cytoplasm</keyword>